<evidence type="ECO:0000256" key="1">
    <source>
        <dbReference type="SAM" id="MobiDB-lite"/>
    </source>
</evidence>
<keyword evidence="3" id="KW-1185">Reference proteome</keyword>
<dbReference type="EMBL" id="JANBVN010000134">
    <property type="protein sequence ID" value="KAJ9139242.1"/>
    <property type="molecule type" value="Genomic_DNA"/>
</dbReference>
<proteinExistence type="predicted"/>
<reference evidence="2" key="1">
    <citation type="submission" date="2022-07" db="EMBL/GenBank/DDBJ databases">
        <title>Fungi with potential for degradation of polypropylene.</title>
        <authorList>
            <person name="Gostincar C."/>
        </authorList>
    </citation>
    <scope>NUCLEOTIDE SEQUENCE</scope>
    <source>
        <strain evidence="2">EXF-13287</strain>
    </source>
</reference>
<feature type="region of interest" description="Disordered" evidence="1">
    <location>
        <begin position="1"/>
        <end position="23"/>
    </location>
</feature>
<dbReference type="AlphaFoldDB" id="A0AA38RAE2"/>
<evidence type="ECO:0000313" key="2">
    <source>
        <dbReference type="EMBL" id="KAJ9139242.1"/>
    </source>
</evidence>
<name>A0AA38RAE2_9PEZI</name>
<accession>A0AA38RAE2</accession>
<dbReference type="Proteomes" id="UP001174691">
    <property type="component" value="Unassembled WGS sequence"/>
</dbReference>
<feature type="compositionally biased region" description="Basic and acidic residues" evidence="1">
    <location>
        <begin position="13"/>
        <end position="22"/>
    </location>
</feature>
<organism evidence="2 3">
    <name type="scientific">Coniochaeta hoffmannii</name>
    <dbReference type="NCBI Taxonomy" id="91930"/>
    <lineage>
        <taxon>Eukaryota</taxon>
        <taxon>Fungi</taxon>
        <taxon>Dikarya</taxon>
        <taxon>Ascomycota</taxon>
        <taxon>Pezizomycotina</taxon>
        <taxon>Sordariomycetes</taxon>
        <taxon>Sordariomycetidae</taxon>
        <taxon>Coniochaetales</taxon>
        <taxon>Coniochaetaceae</taxon>
        <taxon>Coniochaeta</taxon>
    </lineage>
</organism>
<sequence length="263" mass="29382">MATSESDPNGPRRTFDPRDYDPNRGSIVDEADRAIILLLVKGVAQGYLAQAANNWRVGLTAAQRNDNMITMWYKAIEKTLKNADAMNDLQLKVGFYSEQWKKLSSAQPQSQSLKDWIASKLAEHSREKRDMASQGLAGSFPVPKALGQEFSDFQRRWEKEDKFKKAAQQTYFEVTQPEAAKLARQWAAEKPAVEESDLALMVEAIKAYAGNGGTASRETEELRNRKAREILATVFGMGNAPPVWPGETGADEEPVQAEEKKKD</sequence>
<gene>
    <name evidence="2" type="ORF">NKR19_g7563</name>
</gene>
<feature type="region of interest" description="Disordered" evidence="1">
    <location>
        <begin position="237"/>
        <end position="263"/>
    </location>
</feature>
<comment type="caution">
    <text evidence="2">The sequence shown here is derived from an EMBL/GenBank/DDBJ whole genome shotgun (WGS) entry which is preliminary data.</text>
</comment>
<protein>
    <submittedName>
        <fullName evidence="2">Uncharacterized protein</fullName>
    </submittedName>
</protein>
<evidence type="ECO:0000313" key="3">
    <source>
        <dbReference type="Proteomes" id="UP001174691"/>
    </source>
</evidence>